<evidence type="ECO:0000259" key="22">
    <source>
        <dbReference type="PROSITE" id="PS51741"/>
    </source>
</evidence>
<dbReference type="InterPro" id="IPR018808">
    <property type="entry name" value="Muniscin_C"/>
</dbReference>
<keyword evidence="11 19" id="KW-0175">Coiled coil</keyword>
<feature type="compositionally biased region" description="Low complexity" evidence="20">
    <location>
        <begin position="1607"/>
        <end position="1642"/>
    </location>
</feature>
<dbReference type="InterPro" id="IPR030122">
    <property type="entry name" value="FCHo2_F-BAR"/>
</dbReference>
<keyword evidence="13" id="KW-0168">Coated pit</keyword>
<dbReference type="SMART" id="SM00055">
    <property type="entry name" value="FCH"/>
    <property type="match status" value="1"/>
</dbReference>
<feature type="compositionally biased region" description="Polar residues" evidence="20">
    <location>
        <begin position="45"/>
        <end position="66"/>
    </location>
</feature>
<evidence type="ECO:0000256" key="10">
    <source>
        <dbReference type="ARBA" id="ARBA00022927"/>
    </source>
</evidence>
<evidence type="ECO:0000313" key="24">
    <source>
        <dbReference type="Proteomes" id="UP001474421"/>
    </source>
</evidence>
<dbReference type="GO" id="GO:0006897">
    <property type="term" value="P:endocytosis"/>
    <property type="evidence" value="ECO:0007669"/>
    <property type="project" value="UniProtKB-KW"/>
</dbReference>
<dbReference type="GO" id="GO:0006606">
    <property type="term" value="P:protein import into nucleus"/>
    <property type="evidence" value="ECO:0007669"/>
    <property type="project" value="InterPro"/>
</dbReference>
<keyword evidence="9" id="KW-0677">Repeat</keyword>
<evidence type="ECO:0000256" key="8">
    <source>
        <dbReference type="ARBA" id="ARBA00022583"/>
    </source>
</evidence>
<sequence length="1927" mass="213987">MTYRLPSSVVKERKDARALFNRLFSALMLPSRSSVSQPALAQLKGRTTTGDANGSRTQGNTGQPVGSAQRIVGGGKRDYRVAGPFGTREQRLGPSVTAATAANGGSCLLSLQSAKMEYEWKPDEQGLQQILQLLKESQSPDTTTQRAVQQKLEQLNQYPDFNNYLIFVLTKLKTEDEPTRSLSGLILKNNVKAHFHNFPNGVTDFIKSECLNNIGDSSPLIRATVGILITTIASKGELQNWPELLPKLCSLLDSEDYNTCEGAFGALQKICEDSAEILDSDALDRPLNIMIPKFLQFFKHSSPKIRSHAVACVNQFIISRTQALMLHIDGFIENLFALAGDEEPEVRKNVCRALVMLLEVRMDRLLPHMISIVEYMLQRTQDQDENVALEACEFWLTLAEQPICKDVLYRHLTKLIPVLVNGMKYSEIDIILLKGDVEEDEAIPDSEQDIRPRFHRSRTVAQQHEEDGIEDEDDEEDDLDDDDTISDWNLRKCSAAALDVLANVFRDELLPHILPLLKELLFHPEWVVKESGILVLGAIAEGCMQGMIPYLPELIPHLIQCLSDKKALVRSITCWTLSRYAHWVVSQPPDTYLKPLMTELLKRILDSNKRVQEAACSAFATLEEEACTELVPHLAYILDTLVFAFSKYQHKNLLILYDAIGTLADSVGHHLNKPEFIQMLMPPLIQKWNMLKDEDKDLFPLLECLSSVATALQSGFLPYCEPVYQRCVNLVQKTLAQAMLHNAQPDQYEAPDKDFMIVALDLLSGLAEGLGGNIEQLVARSNILTLMYQCMQDKMPEVRQSSFALLGDLTKACFQHVKPCIADFMPILGTNLNPEFISVCNNATWAIGEISIQMGIEMQPYIPMVLHQLVEIINRPNTPKTLLENTAITIGRLGYVCPQEVAPMLQQFIRPWCTSLRNIRDNEEKDSAFRGICTMITVNPSGVVQDFIFFCDAVASWISPKDDLRDMFCKILHGFKNQSALQLTMEFNLMYSSCSTIIRGPSVWKTERKPLHPGKNVTLYWGEGTLEPAPPFDQTCNPPNPDTVNTPRLSPLPFHNPSRLSAPAQSLPAGGGGGQARSIVYVVSNFGACALTGHLASAHASACLDSGEGEPDRVGEMVMEYFVESFWGERNNGFDVLYHNMKHGHTSTKELADFIRERATIEEAYSRSMTKLAKSASNYSQIGTFAPVWDVFKSSTEKLACCHLELVRKLQELIKEVQKYGDEQIKAHKKTKEEVSGTLEAVQNFQSITQALQKAKENYNSKCVEQERLKKEGATQREIDKVAVKSKKATEMYKLYVEKYAVAKSEFEQKMNETSQKFQNIEEMHLFHMKEIIESFSSTINEIHLQIGEVHEEFINNIANTTVESLIQKFAELKGTGKEKPVLIEFEECNTASAVEGIKPRKRKHFGLSGIIKKEKDPESIECPDADSVNIPDVDDEGYSIKPKDCQNAKENHFYSSSDSDSEDDEPRKFRVEIKPVHSDCSSHYTVPSLDELKESIGNITLSPAISRHSLAQMNRNTSSEELTKSKFSASSNEKSNNDLLAWDPLFRNSGDSSSLTSTMSSSSSGRPTTPLSVGTLVPPPRPASRPKLTSGKLSGINEIPRPFSPPLTSNSSPSPSAPLARAESSSSLSSSASLSATNTPTVGTSRGPSPVSLGSQDTLPVAIALTESVNAYFKGADPTKCIVKITGDMTVSFPSGIIKVFTSNPSPAVLCFRVKNTSKLEQILPNVQLVYSDPSQSDSSTKDFWMDMQAVTVYLKKLSEQNPSASYYNVEVLKYQVLSNGIQSTPLNLATYWKCNASTTDVRVDYKYNPASMAMPSILSNIQVIVPVDGGVINMQSLPPAKWNSEQTKALWKLASISEKSENGGSGSLRAKFDLSEGPSKPTTLAVQFISEGSTLSGVDVELIGTGYRLSLIKKRFATGRYMADC</sequence>
<dbReference type="SUPFAM" id="SSF48371">
    <property type="entry name" value="ARM repeat"/>
    <property type="match status" value="1"/>
</dbReference>
<comment type="similarity">
    <text evidence="15">Belongs to the importin beta family. Importin beta-2 subfamily.</text>
</comment>
<evidence type="ECO:0000256" key="7">
    <source>
        <dbReference type="ARBA" id="ARBA00022490"/>
    </source>
</evidence>
<dbReference type="PROSITE" id="PS51741">
    <property type="entry name" value="F_BAR"/>
    <property type="match status" value="1"/>
</dbReference>
<feature type="region of interest" description="Disordered" evidence="20">
    <location>
        <begin position="454"/>
        <end position="481"/>
    </location>
</feature>
<feature type="region of interest" description="Disordered" evidence="20">
    <location>
        <begin position="1551"/>
        <end position="1654"/>
    </location>
</feature>
<feature type="compositionally biased region" description="Acidic residues" evidence="20">
    <location>
        <begin position="467"/>
        <end position="481"/>
    </location>
</feature>
<dbReference type="Proteomes" id="UP001474421">
    <property type="component" value="Unassembled WGS sequence"/>
</dbReference>
<feature type="compositionally biased region" description="Basic and acidic residues" evidence="20">
    <location>
        <begin position="1442"/>
        <end position="1453"/>
    </location>
</feature>
<dbReference type="SUPFAM" id="SSF103657">
    <property type="entry name" value="BAR/IMD domain-like"/>
    <property type="match status" value="1"/>
</dbReference>
<dbReference type="Gene3D" id="1.20.1270.60">
    <property type="entry name" value="Arfaptin homology (AH) domain/BAR domain"/>
    <property type="match status" value="1"/>
</dbReference>
<evidence type="ECO:0000256" key="13">
    <source>
        <dbReference type="ARBA" id="ARBA00023176"/>
    </source>
</evidence>
<dbReference type="FunFam" id="1.25.10.10:FF:000028">
    <property type="entry name" value="Transportin-1 isoform 1"/>
    <property type="match status" value="1"/>
</dbReference>
<feature type="domain" description="MHD" evidence="21">
    <location>
        <begin position="1659"/>
        <end position="1926"/>
    </location>
</feature>
<dbReference type="InterPro" id="IPR036168">
    <property type="entry name" value="AP2_Mu_C_sf"/>
</dbReference>
<evidence type="ECO:0000256" key="20">
    <source>
        <dbReference type="SAM" id="MobiDB-lite"/>
    </source>
</evidence>
<dbReference type="Pfam" id="PF13513">
    <property type="entry name" value="HEAT_EZ"/>
    <property type="match status" value="1"/>
</dbReference>
<keyword evidence="12" id="KW-0472">Membrane</keyword>
<evidence type="ECO:0000256" key="14">
    <source>
        <dbReference type="ARBA" id="ARBA00023242"/>
    </source>
</evidence>
<gene>
    <name evidence="23" type="ORF">NXF25_007225</name>
</gene>
<evidence type="ECO:0000256" key="5">
    <source>
        <dbReference type="ARBA" id="ARBA00018998"/>
    </source>
</evidence>
<dbReference type="GO" id="GO:0005905">
    <property type="term" value="C:clathrin-coated pit"/>
    <property type="evidence" value="ECO:0007669"/>
    <property type="project" value="UniProtKB-SubCell"/>
</dbReference>
<dbReference type="Pfam" id="PF22699">
    <property type="entry name" value="GMIP-like_FCH"/>
    <property type="match status" value="1"/>
</dbReference>
<reference evidence="23 24" key="1">
    <citation type="journal article" date="2024" name="Proc. Natl. Acad. Sci. U.S.A.">
        <title>The genetic regulatory architecture and epigenomic basis for age-related changes in rattlesnake venom.</title>
        <authorList>
            <person name="Hogan M.P."/>
            <person name="Holding M.L."/>
            <person name="Nystrom G.S."/>
            <person name="Colston T.J."/>
            <person name="Bartlett D.A."/>
            <person name="Mason A.J."/>
            <person name="Ellsworth S.A."/>
            <person name="Rautsaw R.M."/>
            <person name="Lawrence K.C."/>
            <person name="Strickland J.L."/>
            <person name="He B."/>
            <person name="Fraser P."/>
            <person name="Margres M.J."/>
            <person name="Gilbert D.M."/>
            <person name="Gibbs H.L."/>
            <person name="Parkinson C.L."/>
            <person name="Rokyta D.R."/>
        </authorList>
    </citation>
    <scope>NUCLEOTIDE SEQUENCE [LARGE SCALE GENOMIC DNA]</scope>
    <source>
        <strain evidence="23">DRR0105</strain>
    </source>
</reference>
<evidence type="ECO:0000256" key="18">
    <source>
        <dbReference type="ARBA" id="ARBA00080641"/>
    </source>
</evidence>
<evidence type="ECO:0000256" key="11">
    <source>
        <dbReference type="ARBA" id="ARBA00023054"/>
    </source>
</evidence>
<feature type="compositionally biased region" description="Polar residues" evidence="20">
    <location>
        <begin position="1034"/>
        <end position="1048"/>
    </location>
</feature>
<dbReference type="CDD" id="cd07673">
    <property type="entry name" value="F-BAR_FCHO2"/>
    <property type="match status" value="1"/>
</dbReference>
<dbReference type="InterPro" id="IPR016024">
    <property type="entry name" value="ARM-type_fold"/>
</dbReference>
<feature type="compositionally biased region" description="Low complexity" evidence="20">
    <location>
        <begin position="1551"/>
        <end position="1573"/>
    </location>
</feature>
<evidence type="ECO:0000256" key="4">
    <source>
        <dbReference type="ARBA" id="ARBA00011064"/>
    </source>
</evidence>
<evidence type="ECO:0000259" key="21">
    <source>
        <dbReference type="PROSITE" id="PS51072"/>
    </source>
</evidence>
<dbReference type="InterPro" id="IPR028565">
    <property type="entry name" value="MHD"/>
</dbReference>
<proteinExistence type="inferred from homology"/>
<evidence type="ECO:0000256" key="16">
    <source>
        <dbReference type="ARBA" id="ARBA00067327"/>
    </source>
</evidence>
<feature type="region of interest" description="Disordered" evidence="20">
    <location>
        <begin position="1861"/>
        <end position="1880"/>
    </location>
</feature>
<accession>A0AAW1C1G1</accession>
<evidence type="ECO:0000256" key="6">
    <source>
        <dbReference type="ARBA" id="ARBA00022448"/>
    </source>
</evidence>
<feature type="region of interest" description="Disordered" evidence="20">
    <location>
        <begin position="45"/>
        <end position="71"/>
    </location>
</feature>
<dbReference type="PROSITE" id="PS51072">
    <property type="entry name" value="MHD"/>
    <property type="match status" value="1"/>
</dbReference>
<dbReference type="Pfam" id="PF10291">
    <property type="entry name" value="muHD"/>
    <property type="match status" value="1"/>
</dbReference>
<dbReference type="InterPro" id="IPR027267">
    <property type="entry name" value="AH/BAR_dom_sf"/>
</dbReference>
<dbReference type="GO" id="GO:0031981">
    <property type="term" value="C:nuclear lumen"/>
    <property type="evidence" value="ECO:0007669"/>
    <property type="project" value="UniProtKB-ARBA"/>
</dbReference>
<evidence type="ECO:0000256" key="17">
    <source>
        <dbReference type="ARBA" id="ARBA00076938"/>
    </source>
</evidence>
<keyword evidence="14" id="KW-0539">Nucleus</keyword>
<dbReference type="SMART" id="SM00913">
    <property type="entry name" value="IBN_N"/>
    <property type="match status" value="1"/>
</dbReference>
<comment type="subcellular location">
    <subcellularLocation>
        <location evidence="3">Cytoplasm</location>
    </subcellularLocation>
    <subcellularLocation>
        <location evidence="2">Membrane</location>
        <location evidence="2">Clathrin-coated pit</location>
        <topology evidence="2">Peripheral membrane protein</topology>
        <orientation evidence="2">Cytoplasmic side</orientation>
    </subcellularLocation>
    <subcellularLocation>
        <location evidence="1">Nucleus</location>
    </subcellularLocation>
</comment>
<dbReference type="GO" id="GO:0005737">
    <property type="term" value="C:cytoplasm"/>
    <property type="evidence" value="ECO:0007669"/>
    <property type="project" value="UniProtKB-SubCell"/>
</dbReference>
<dbReference type="CDD" id="cd09267">
    <property type="entry name" value="FCHo2_MHD"/>
    <property type="match status" value="1"/>
</dbReference>
<dbReference type="Gene3D" id="1.25.10.10">
    <property type="entry name" value="Leucine-rich Repeat Variant"/>
    <property type="match status" value="2"/>
</dbReference>
<dbReference type="InterPro" id="IPR001494">
    <property type="entry name" value="Importin-beta_N"/>
</dbReference>
<evidence type="ECO:0000313" key="23">
    <source>
        <dbReference type="EMBL" id="KAK9408451.1"/>
    </source>
</evidence>
<dbReference type="SUPFAM" id="SSF49447">
    <property type="entry name" value="Second domain of Mu2 adaptin subunit (ap50) of ap2 adaptor"/>
    <property type="match status" value="1"/>
</dbReference>
<keyword evidence="10" id="KW-0653">Protein transport</keyword>
<protein>
    <recommendedName>
        <fullName evidence="5">F-BAR domain only protein 2</fullName>
    </recommendedName>
    <alternativeName>
        <fullName evidence="17">Importin beta-2</fullName>
    </alternativeName>
    <alternativeName>
        <fullName evidence="18">Karyopherin beta-2</fullName>
    </alternativeName>
    <alternativeName>
        <fullName evidence="16">Transportin-1</fullName>
    </alternativeName>
</protein>
<feature type="region of interest" description="Disordered" evidence="20">
    <location>
        <begin position="1514"/>
        <end position="1535"/>
    </location>
</feature>
<evidence type="ECO:0000256" key="15">
    <source>
        <dbReference type="ARBA" id="ARBA00038423"/>
    </source>
</evidence>
<dbReference type="PANTHER" id="PTHR10527">
    <property type="entry name" value="IMPORTIN BETA"/>
    <property type="match status" value="1"/>
</dbReference>
<evidence type="ECO:0000256" key="9">
    <source>
        <dbReference type="ARBA" id="ARBA00022737"/>
    </source>
</evidence>
<comment type="similarity">
    <text evidence="4">Belongs to the FCHO family.</text>
</comment>
<feature type="compositionally biased region" description="Polar residues" evidence="20">
    <location>
        <begin position="1643"/>
        <end position="1654"/>
    </location>
</feature>
<evidence type="ECO:0000256" key="2">
    <source>
        <dbReference type="ARBA" id="ARBA00004283"/>
    </source>
</evidence>
<dbReference type="InterPro" id="IPR011989">
    <property type="entry name" value="ARM-like"/>
</dbReference>
<keyword evidence="7" id="KW-0963">Cytoplasm</keyword>
<feature type="region of interest" description="Disordered" evidence="20">
    <location>
        <begin position="1033"/>
        <end position="1069"/>
    </location>
</feature>
<dbReference type="InterPro" id="IPR001060">
    <property type="entry name" value="FCH_dom"/>
</dbReference>
<dbReference type="Pfam" id="PF03810">
    <property type="entry name" value="IBN_N"/>
    <property type="match status" value="1"/>
</dbReference>
<keyword evidence="8" id="KW-0254">Endocytosis</keyword>
<evidence type="ECO:0000256" key="1">
    <source>
        <dbReference type="ARBA" id="ARBA00004123"/>
    </source>
</evidence>
<comment type="caution">
    <text evidence="23">The sequence shown here is derived from an EMBL/GenBank/DDBJ whole genome shotgun (WGS) entry which is preliminary data.</text>
</comment>
<organism evidence="23 24">
    <name type="scientific">Crotalus adamanteus</name>
    <name type="common">Eastern diamondback rattlesnake</name>
    <dbReference type="NCBI Taxonomy" id="8729"/>
    <lineage>
        <taxon>Eukaryota</taxon>
        <taxon>Metazoa</taxon>
        <taxon>Chordata</taxon>
        <taxon>Craniata</taxon>
        <taxon>Vertebrata</taxon>
        <taxon>Euteleostomi</taxon>
        <taxon>Lepidosauria</taxon>
        <taxon>Squamata</taxon>
        <taxon>Bifurcata</taxon>
        <taxon>Unidentata</taxon>
        <taxon>Episquamata</taxon>
        <taxon>Toxicofera</taxon>
        <taxon>Serpentes</taxon>
        <taxon>Colubroidea</taxon>
        <taxon>Viperidae</taxon>
        <taxon>Crotalinae</taxon>
        <taxon>Crotalus</taxon>
    </lineage>
</organism>
<evidence type="ECO:0000256" key="3">
    <source>
        <dbReference type="ARBA" id="ARBA00004496"/>
    </source>
</evidence>
<dbReference type="InterPro" id="IPR031160">
    <property type="entry name" value="F_BAR_dom"/>
</dbReference>
<feature type="domain" description="F-BAR" evidence="22">
    <location>
        <begin position="1119"/>
        <end position="1366"/>
    </location>
</feature>
<dbReference type="EMBL" id="JAOTOJ010000002">
    <property type="protein sequence ID" value="KAK9408451.1"/>
    <property type="molecule type" value="Genomic_DNA"/>
</dbReference>
<dbReference type="GO" id="GO:0031267">
    <property type="term" value="F:small GTPase binding"/>
    <property type="evidence" value="ECO:0007669"/>
    <property type="project" value="InterPro"/>
</dbReference>
<feature type="region of interest" description="Disordered" evidence="20">
    <location>
        <begin position="1417"/>
        <end position="1468"/>
    </location>
</feature>
<dbReference type="InterPro" id="IPR040122">
    <property type="entry name" value="Importin_beta"/>
</dbReference>
<name>A0AAW1C1G1_CROAD</name>
<keyword evidence="24" id="KW-1185">Reference proteome</keyword>
<evidence type="ECO:0000256" key="19">
    <source>
        <dbReference type="PROSITE-ProRule" id="PRU01077"/>
    </source>
</evidence>
<dbReference type="InterPro" id="IPR054713">
    <property type="entry name" value="GMIP/FCHO2-like_FCH"/>
</dbReference>
<evidence type="ECO:0000256" key="12">
    <source>
        <dbReference type="ARBA" id="ARBA00023136"/>
    </source>
</evidence>
<dbReference type="FunFam" id="1.20.1270.60:FF:000016">
    <property type="entry name" value="FCH domain only protein 2"/>
    <property type="match status" value="1"/>
</dbReference>
<keyword evidence="6" id="KW-0813">Transport</keyword>